<sequence length="579" mass="63963">MFLTAEAYARLKDKLERLAKATTANVWDDTCDEVKTAIEVCTTQMYDAVWFANKNPTAPNQRISRKPAPTNSLQQEPRKTRVPLRLAQAKDNVKKAFLALPEEKKRLQECQQSSEPIIDKLEKRDRERNLRTEHPCLINGLNEESAQKLQTLYSADKEKGVEEILPDEDKPGSQDCAIPLTELEAYFKTQLSKQCIDTTSQDAHEFLDPLAAAPEGAKGIALYFTEGDRSAACNGGLELCTIDGKQAVKLSHMAYADDLQTVANSREGISRLHQVVKAFLEWTLLEANPSKCATMEWKVGMASPPVKQDWAAIRGRRSQPQTRIARAIQMLNSKSSMIEPVAEGHLLESTKRAFVYTVDTEGSDREAILAYLNGRGLGCLNRRVKEVGIRNLWSEFPENTSMSKTRIDAGSDGSYLMKTEDGFAPDQQHIIRNMKQPMAGWQHDVRKGKVGHGKSVASQRTASSVFLTGPTCLNAEEVVFAVRARPAQLSTRSCEKLFFVCQQRSVWGSSYLIALGNGPLAHQGATKEYPGSATCAPNDNTIASRTHLVILSLMSQIPSHDGIATTRTNRGAAGDSVPL</sequence>
<dbReference type="AlphaFoldDB" id="U6LSX6"/>
<name>U6LSX6_9EIME</name>
<gene>
    <name evidence="2" type="ORF">EBH_0055620</name>
</gene>
<accession>U6LSX6</accession>
<dbReference type="Proteomes" id="UP000030750">
    <property type="component" value="Unassembled WGS sequence"/>
</dbReference>
<keyword evidence="3" id="KW-1185">Reference proteome</keyword>
<feature type="region of interest" description="Disordered" evidence="1">
    <location>
        <begin position="56"/>
        <end position="78"/>
    </location>
</feature>
<evidence type="ECO:0000256" key="1">
    <source>
        <dbReference type="SAM" id="MobiDB-lite"/>
    </source>
</evidence>
<reference evidence="2" key="2">
    <citation type="submission" date="2013-10" db="EMBL/GenBank/DDBJ databases">
        <authorList>
            <person name="Aslett M."/>
        </authorList>
    </citation>
    <scope>NUCLEOTIDE SEQUENCE [LARGE SCALE GENOMIC DNA]</scope>
    <source>
        <strain evidence="2">Houghton</strain>
    </source>
</reference>
<dbReference type="VEuPathDB" id="ToxoDB:EBH_0055620"/>
<dbReference type="EMBL" id="HG713285">
    <property type="protein sequence ID" value="CDJ53251.1"/>
    <property type="molecule type" value="Genomic_DNA"/>
</dbReference>
<evidence type="ECO:0000313" key="2">
    <source>
        <dbReference type="EMBL" id="CDJ53251.1"/>
    </source>
</evidence>
<proteinExistence type="predicted"/>
<reference evidence="2" key="1">
    <citation type="submission" date="2013-10" db="EMBL/GenBank/DDBJ databases">
        <title>Genomic analysis of the causative agents of coccidiosis in chickens.</title>
        <authorList>
            <person name="Reid A.J."/>
            <person name="Blake D."/>
            <person name="Billington K."/>
            <person name="Browne H."/>
            <person name="Dunn M."/>
            <person name="Hung S."/>
            <person name="Kawahara F."/>
            <person name="Miranda-Saavedra D."/>
            <person name="Mourier T."/>
            <person name="Nagra H."/>
            <person name="Otto T.D."/>
            <person name="Rawlings N."/>
            <person name="Sanchez A."/>
            <person name="Sanders M."/>
            <person name="Subramaniam C."/>
            <person name="Tay Y."/>
            <person name="Dear P."/>
            <person name="Doerig C."/>
            <person name="Gruber A."/>
            <person name="Parkinson J."/>
            <person name="Shirley M."/>
            <person name="Wan K.L."/>
            <person name="Berriman M."/>
            <person name="Tomley F."/>
            <person name="Pain A."/>
        </authorList>
    </citation>
    <scope>NUCLEOTIDE SEQUENCE [LARGE SCALE GENOMIC DNA]</scope>
    <source>
        <strain evidence="2">Houghton</strain>
    </source>
</reference>
<organism evidence="2 3">
    <name type="scientific">Eimeria brunetti</name>
    <dbReference type="NCBI Taxonomy" id="51314"/>
    <lineage>
        <taxon>Eukaryota</taxon>
        <taxon>Sar</taxon>
        <taxon>Alveolata</taxon>
        <taxon>Apicomplexa</taxon>
        <taxon>Conoidasida</taxon>
        <taxon>Coccidia</taxon>
        <taxon>Eucoccidiorida</taxon>
        <taxon>Eimeriorina</taxon>
        <taxon>Eimeriidae</taxon>
        <taxon>Eimeria</taxon>
    </lineage>
</organism>
<evidence type="ECO:0000313" key="3">
    <source>
        <dbReference type="Proteomes" id="UP000030750"/>
    </source>
</evidence>
<dbReference type="OrthoDB" id="6628767at2759"/>
<protein>
    <submittedName>
        <fullName evidence="2">Uncharacterized protein</fullName>
    </submittedName>
</protein>